<dbReference type="AlphaFoldDB" id="V9EFJ2"/>
<name>V9EFJ2_PHYNI</name>
<keyword evidence="2" id="KW-1185">Reference proteome</keyword>
<protein>
    <submittedName>
        <fullName evidence="1">Uncharacterized protein</fullName>
    </submittedName>
</protein>
<gene>
    <name evidence="1" type="ORF">F443_16690</name>
</gene>
<dbReference type="Proteomes" id="UP000018721">
    <property type="component" value="Unassembled WGS sequence"/>
</dbReference>
<dbReference type="HOGENOM" id="CLU_3112818_0_0_1"/>
<feature type="non-terminal residue" evidence="1">
    <location>
        <position position="51"/>
    </location>
</feature>
<proteinExistence type="predicted"/>
<reference evidence="1 2" key="1">
    <citation type="submission" date="2013-11" db="EMBL/GenBank/DDBJ databases">
        <title>The Genome Sequence of Phytophthora parasitica P1569.</title>
        <authorList>
            <consortium name="The Broad Institute Genomics Platform"/>
            <person name="Russ C."/>
            <person name="Tyler B."/>
            <person name="Panabieres F."/>
            <person name="Shan W."/>
            <person name="Tripathy S."/>
            <person name="Grunwald N."/>
            <person name="Machado M."/>
            <person name="Johnson C.S."/>
            <person name="Arredondo F."/>
            <person name="Hong C."/>
            <person name="Coffey M."/>
            <person name="Young S.K."/>
            <person name="Zeng Q."/>
            <person name="Gargeya S."/>
            <person name="Fitzgerald M."/>
            <person name="Abouelleil A."/>
            <person name="Alvarado L."/>
            <person name="Chapman S.B."/>
            <person name="Gainer-Dewar J."/>
            <person name="Goldberg J."/>
            <person name="Griggs A."/>
            <person name="Gujja S."/>
            <person name="Hansen M."/>
            <person name="Howarth C."/>
            <person name="Imamovic A."/>
            <person name="Ireland A."/>
            <person name="Larimer J."/>
            <person name="McCowan C."/>
            <person name="Murphy C."/>
            <person name="Pearson M."/>
            <person name="Poon T.W."/>
            <person name="Priest M."/>
            <person name="Roberts A."/>
            <person name="Saif S."/>
            <person name="Shea T."/>
            <person name="Sykes S."/>
            <person name="Wortman J."/>
            <person name="Nusbaum C."/>
            <person name="Birren B."/>
        </authorList>
    </citation>
    <scope>NUCLEOTIDE SEQUENCE [LARGE SCALE GENOMIC DNA]</scope>
    <source>
        <strain evidence="1 2">P1569</strain>
    </source>
</reference>
<dbReference type="EMBL" id="ANIZ01002932">
    <property type="protein sequence ID" value="ETI37323.1"/>
    <property type="molecule type" value="Genomic_DNA"/>
</dbReference>
<evidence type="ECO:0000313" key="1">
    <source>
        <dbReference type="EMBL" id="ETI37323.1"/>
    </source>
</evidence>
<sequence>MPRKINWTAITPVMATSDAEMLLESLKAFKVTKSHLVSCGLCNRAAPHAMR</sequence>
<organism evidence="1 2">
    <name type="scientific">Phytophthora nicotianae P1569</name>
    <dbReference type="NCBI Taxonomy" id="1317065"/>
    <lineage>
        <taxon>Eukaryota</taxon>
        <taxon>Sar</taxon>
        <taxon>Stramenopiles</taxon>
        <taxon>Oomycota</taxon>
        <taxon>Peronosporomycetes</taxon>
        <taxon>Peronosporales</taxon>
        <taxon>Peronosporaceae</taxon>
        <taxon>Phytophthora</taxon>
    </lineage>
</organism>
<evidence type="ECO:0000313" key="2">
    <source>
        <dbReference type="Proteomes" id="UP000018721"/>
    </source>
</evidence>
<comment type="caution">
    <text evidence="1">The sequence shown here is derived from an EMBL/GenBank/DDBJ whole genome shotgun (WGS) entry which is preliminary data.</text>
</comment>
<accession>V9EFJ2</accession>